<dbReference type="Pfam" id="PF01408">
    <property type="entry name" value="GFO_IDH_MocA"/>
    <property type="match status" value="1"/>
</dbReference>
<name>A1WDZ2_VEREI</name>
<dbReference type="InterPro" id="IPR036291">
    <property type="entry name" value="NAD(P)-bd_dom_sf"/>
</dbReference>
<dbReference type="GO" id="GO:0000166">
    <property type="term" value="F:nucleotide binding"/>
    <property type="evidence" value="ECO:0007669"/>
    <property type="project" value="InterPro"/>
</dbReference>
<dbReference type="KEGG" id="vei:Veis_0056"/>
<dbReference type="Proteomes" id="UP000000374">
    <property type="component" value="Chromosome"/>
</dbReference>
<dbReference type="AlphaFoldDB" id="A1WDZ2"/>
<sequence>MIKVGLLGAGRIGKVHARSIVADQRSQLLAVADINAQAAQQLAATCGAKARSAQEIIADPGIDAVLIATSTDTHAALIEAAVHAGKAVLCEKPVDLDLDRALACQAVAAQAGRPVMIGFNRRFDPHFAALKRAFDAGDIGKGELLSITSFDPAPPPASYVKSSGGLFRDMAIHDLDMACWLFAALPVSVTALGASIIDPAIGAEGDVDTAVITLGFADGRMAVIKNSRRAAYGYDQRVELLGATGLLSVGNVLENTLTRITSAGAHSAKPEYFFLERYMQAYAAEWRAFIDAVTAGTDYPVTLQDGVNALALAQAATLSCHSGKTVQLDGGRPVSAARPPEGAHTAAEGEGIPASAARPPEGAHTAAEGEGLPMSAARPPAGEGAPASA</sequence>
<dbReference type="EC" id="1.1.1.18" evidence="6"/>
<dbReference type="InterPro" id="IPR055170">
    <property type="entry name" value="GFO_IDH_MocA-like_dom"/>
</dbReference>
<dbReference type="InterPro" id="IPR030827">
    <property type="entry name" value="Myo_inos_IolG"/>
</dbReference>
<dbReference type="InterPro" id="IPR000683">
    <property type="entry name" value="Gfo/Idh/MocA-like_OxRdtase_N"/>
</dbReference>
<dbReference type="GeneID" id="76458815"/>
<evidence type="ECO:0000259" key="4">
    <source>
        <dbReference type="Pfam" id="PF01408"/>
    </source>
</evidence>
<dbReference type="Pfam" id="PF22725">
    <property type="entry name" value="GFO_IDH_MocA_C3"/>
    <property type="match status" value="1"/>
</dbReference>
<accession>A1WDZ2</accession>
<protein>
    <submittedName>
        <fullName evidence="6">Inositol 2-dehydrogenase</fullName>
        <ecNumber evidence="6">1.1.1.18</ecNumber>
    </submittedName>
</protein>
<dbReference type="HOGENOM" id="CLU_023194_0_2_4"/>
<evidence type="ECO:0000256" key="3">
    <source>
        <dbReference type="SAM" id="MobiDB-lite"/>
    </source>
</evidence>
<dbReference type="GO" id="GO:0050112">
    <property type="term" value="F:inositol 2-dehydrogenase (NAD+) activity"/>
    <property type="evidence" value="ECO:0007669"/>
    <property type="project" value="UniProtKB-EC"/>
</dbReference>
<gene>
    <name evidence="6" type="ordered locus">Veis_0056</name>
</gene>
<evidence type="ECO:0000256" key="1">
    <source>
        <dbReference type="ARBA" id="ARBA00010928"/>
    </source>
</evidence>
<feature type="compositionally biased region" description="Low complexity" evidence="3">
    <location>
        <begin position="375"/>
        <end position="389"/>
    </location>
</feature>
<dbReference type="eggNOG" id="COG0673">
    <property type="taxonomic scope" value="Bacteria"/>
</dbReference>
<feature type="domain" description="Gfo/Idh/MocA-like oxidoreductase N-terminal" evidence="4">
    <location>
        <begin position="2"/>
        <end position="119"/>
    </location>
</feature>
<reference evidence="7" key="1">
    <citation type="submission" date="2006-12" db="EMBL/GenBank/DDBJ databases">
        <title>Complete sequence of chromosome 1 of Verminephrobacter eiseniae EF01-2.</title>
        <authorList>
            <person name="Copeland A."/>
            <person name="Lucas S."/>
            <person name="Lapidus A."/>
            <person name="Barry K."/>
            <person name="Detter J.C."/>
            <person name="Glavina del Rio T."/>
            <person name="Dalin E."/>
            <person name="Tice H."/>
            <person name="Pitluck S."/>
            <person name="Chertkov O."/>
            <person name="Brettin T."/>
            <person name="Bruce D."/>
            <person name="Han C."/>
            <person name="Tapia R."/>
            <person name="Gilna P."/>
            <person name="Schmutz J."/>
            <person name="Larimer F."/>
            <person name="Land M."/>
            <person name="Hauser L."/>
            <person name="Kyrpides N."/>
            <person name="Kim E."/>
            <person name="Stahl D."/>
            <person name="Richardson P."/>
        </authorList>
    </citation>
    <scope>NUCLEOTIDE SEQUENCE [LARGE SCALE GENOMIC DNA]</scope>
    <source>
        <strain evidence="7">EF01-2</strain>
    </source>
</reference>
<dbReference type="PANTHER" id="PTHR42840">
    <property type="entry name" value="NAD(P)-BINDING ROSSMANN-FOLD SUPERFAMILY PROTEIN-RELATED"/>
    <property type="match status" value="1"/>
</dbReference>
<keyword evidence="2 6" id="KW-0560">Oxidoreductase</keyword>
<dbReference type="RefSeq" id="WP_011807868.1">
    <property type="nucleotide sequence ID" value="NC_008786.1"/>
</dbReference>
<dbReference type="STRING" id="391735.Veis_0056"/>
<dbReference type="SUPFAM" id="SSF55347">
    <property type="entry name" value="Glyceraldehyde-3-phosphate dehydrogenase-like, C-terminal domain"/>
    <property type="match status" value="1"/>
</dbReference>
<comment type="similarity">
    <text evidence="1">Belongs to the Gfo/Idh/MocA family.</text>
</comment>
<proteinExistence type="inferred from homology"/>
<dbReference type="PANTHER" id="PTHR42840:SF3">
    <property type="entry name" value="BINDING ROSSMANN FOLD OXIDOREDUCTASE, PUTATIVE (AFU_ORTHOLOGUE AFUA_2G10240)-RELATED"/>
    <property type="match status" value="1"/>
</dbReference>
<dbReference type="NCBIfam" id="TIGR04380">
    <property type="entry name" value="myo_inos_iolG"/>
    <property type="match status" value="1"/>
</dbReference>
<feature type="region of interest" description="Disordered" evidence="3">
    <location>
        <begin position="325"/>
        <end position="389"/>
    </location>
</feature>
<organism evidence="6 7">
    <name type="scientific">Verminephrobacter eiseniae (strain EF01-2)</name>
    <dbReference type="NCBI Taxonomy" id="391735"/>
    <lineage>
        <taxon>Bacteria</taxon>
        <taxon>Pseudomonadati</taxon>
        <taxon>Pseudomonadota</taxon>
        <taxon>Betaproteobacteria</taxon>
        <taxon>Burkholderiales</taxon>
        <taxon>Comamonadaceae</taxon>
        <taxon>Verminephrobacter</taxon>
    </lineage>
</organism>
<evidence type="ECO:0000259" key="5">
    <source>
        <dbReference type="Pfam" id="PF22725"/>
    </source>
</evidence>
<dbReference type="SUPFAM" id="SSF51735">
    <property type="entry name" value="NAD(P)-binding Rossmann-fold domains"/>
    <property type="match status" value="1"/>
</dbReference>
<evidence type="ECO:0000256" key="2">
    <source>
        <dbReference type="ARBA" id="ARBA00023002"/>
    </source>
</evidence>
<evidence type="ECO:0000313" key="6">
    <source>
        <dbReference type="EMBL" id="ABM55849.1"/>
    </source>
</evidence>
<feature type="domain" description="GFO/IDH/MocA-like oxidoreductase" evidence="5">
    <location>
        <begin position="127"/>
        <end position="247"/>
    </location>
</feature>
<dbReference type="Gene3D" id="3.30.360.10">
    <property type="entry name" value="Dihydrodipicolinate Reductase, domain 2"/>
    <property type="match status" value="1"/>
</dbReference>
<dbReference type="EMBL" id="CP000542">
    <property type="protein sequence ID" value="ABM55849.1"/>
    <property type="molecule type" value="Genomic_DNA"/>
</dbReference>
<keyword evidence="7" id="KW-1185">Reference proteome</keyword>
<evidence type="ECO:0000313" key="7">
    <source>
        <dbReference type="Proteomes" id="UP000000374"/>
    </source>
</evidence>
<dbReference type="Gene3D" id="3.40.50.720">
    <property type="entry name" value="NAD(P)-binding Rossmann-like Domain"/>
    <property type="match status" value="1"/>
</dbReference>